<feature type="chain" id="PRO_5038549660" description="DUF4382 domain-containing protein" evidence="1">
    <location>
        <begin position="22"/>
        <end position="165"/>
    </location>
</feature>
<dbReference type="Proteomes" id="UP000886891">
    <property type="component" value="Unassembled WGS sequence"/>
</dbReference>
<sequence length="165" mass="17491">MKRIVKTAGLLLILIVCCLAAACANQGGAERPDYPGGAIVGGNMRVTIKVFDYQDKLIKSVSVDTKTVNFQSLIQELGKADESYSGGIEVAESAGKMTVKIGGVVYGADPFSLKMYATLAYDAVVDPSDTVLLDGREYGAVKLSYDAIPVVDGCVYVFKEYGSKA</sequence>
<reference evidence="2" key="2">
    <citation type="journal article" date="2021" name="PeerJ">
        <title>Extensive microbial diversity within the chicken gut microbiome revealed by metagenomics and culture.</title>
        <authorList>
            <person name="Gilroy R."/>
            <person name="Ravi A."/>
            <person name="Getino M."/>
            <person name="Pursley I."/>
            <person name="Horton D.L."/>
            <person name="Alikhan N.F."/>
            <person name="Baker D."/>
            <person name="Gharbi K."/>
            <person name="Hall N."/>
            <person name="Watson M."/>
            <person name="Adriaenssens E.M."/>
            <person name="Foster-Nyarko E."/>
            <person name="Jarju S."/>
            <person name="Secka A."/>
            <person name="Antonio M."/>
            <person name="Oren A."/>
            <person name="Chaudhuri R.R."/>
            <person name="La Ragione R."/>
            <person name="Hildebrand F."/>
            <person name="Pallen M.J."/>
        </authorList>
    </citation>
    <scope>NUCLEOTIDE SEQUENCE</scope>
    <source>
        <strain evidence="2">23406</strain>
    </source>
</reference>
<comment type="caution">
    <text evidence="2">The sequence shown here is derived from an EMBL/GenBank/DDBJ whole genome shotgun (WGS) entry which is preliminary data.</text>
</comment>
<evidence type="ECO:0000313" key="3">
    <source>
        <dbReference type="Proteomes" id="UP000886891"/>
    </source>
</evidence>
<keyword evidence="1" id="KW-0732">Signal</keyword>
<proteinExistence type="predicted"/>
<accession>A0A9D1NDZ3</accession>
<dbReference type="PROSITE" id="PS51257">
    <property type="entry name" value="PROKAR_LIPOPROTEIN"/>
    <property type="match status" value="1"/>
</dbReference>
<protein>
    <recommendedName>
        <fullName evidence="4">DUF4382 domain-containing protein</fullName>
    </recommendedName>
</protein>
<evidence type="ECO:0000313" key="2">
    <source>
        <dbReference type="EMBL" id="HIV00826.1"/>
    </source>
</evidence>
<organism evidence="2 3">
    <name type="scientific">Candidatus Stercoripulliclostridium merdipullorum</name>
    <dbReference type="NCBI Taxonomy" id="2840952"/>
    <lineage>
        <taxon>Bacteria</taxon>
        <taxon>Bacillati</taxon>
        <taxon>Bacillota</taxon>
        <taxon>Clostridia</taxon>
        <taxon>Eubacteriales</taxon>
        <taxon>Candidatus Stercoripulliclostridium</taxon>
    </lineage>
</organism>
<reference evidence="2" key="1">
    <citation type="submission" date="2020-10" db="EMBL/GenBank/DDBJ databases">
        <authorList>
            <person name="Gilroy R."/>
        </authorList>
    </citation>
    <scope>NUCLEOTIDE SEQUENCE</scope>
    <source>
        <strain evidence="2">23406</strain>
    </source>
</reference>
<dbReference type="EMBL" id="DVOH01000057">
    <property type="protein sequence ID" value="HIV00826.1"/>
    <property type="molecule type" value="Genomic_DNA"/>
</dbReference>
<evidence type="ECO:0008006" key="4">
    <source>
        <dbReference type="Google" id="ProtNLM"/>
    </source>
</evidence>
<dbReference type="AlphaFoldDB" id="A0A9D1NDZ3"/>
<feature type="signal peptide" evidence="1">
    <location>
        <begin position="1"/>
        <end position="21"/>
    </location>
</feature>
<evidence type="ECO:0000256" key="1">
    <source>
        <dbReference type="SAM" id="SignalP"/>
    </source>
</evidence>
<gene>
    <name evidence="2" type="ORF">IAB14_06920</name>
</gene>
<name>A0A9D1NDZ3_9FIRM</name>